<feature type="non-terminal residue" evidence="2">
    <location>
        <position position="1"/>
    </location>
</feature>
<protein>
    <submittedName>
        <fullName evidence="2">Uncharacterized protein</fullName>
    </submittedName>
</protein>
<evidence type="ECO:0000313" key="2">
    <source>
        <dbReference type="EMBL" id="SUZ81307.1"/>
    </source>
</evidence>
<name>A0A381QU36_9ZZZZ</name>
<proteinExistence type="predicted"/>
<keyword evidence="1" id="KW-1133">Transmembrane helix</keyword>
<evidence type="ECO:0000256" key="1">
    <source>
        <dbReference type="SAM" id="Phobius"/>
    </source>
</evidence>
<organism evidence="2">
    <name type="scientific">marine metagenome</name>
    <dbReference type="NCBI Taxonomy" id="408172"/>
    <lineage>
        <taxon>unclassified sequences</taxon>
        <taxon>metagenomes</taxon>
        <taxon>ecological metagenomes</taxon>
    </lineage>
</organism>
<dbReference type="AlphaFoldDB" id="A0A381QU36"/>
<reference evidence="2" key="1">
    <citation type="submission" date="2018-05" db="EMBL/GenBank/DDBJ databases">
        <authorList>
            <person name="Lanie J.A."/>
            <person name="Ng W.-L."/>
            <person name="Kazmierczak K.M."/>
            <person name="Andrzejewski T.M."/>
            <person name="Davidsen T.M."/>
            <person name="Wayne K.J."/>
            <person name="Tettelin H."/>
            <person name="Glass J.I."/>
            <person name="Rusch D."/>
            <person name="Podicherti R."/>
            <person name="Tsui H.-C.T."/>
            <person name="Winkler M.E."/>
        </authorList>
    </citation>
    <scope>NUCLEOTIDE SEQUENCE</scope>
</reference>
<sequence length="64" mass="7384">VDVPLLKVLVKTSMMVLLRRFSIFVCLAFPGYWYTKLLIRLIQWLDTGMNSIRILAGAVQNLMI</sequence>
<keyword evidence="1" id="KW-0812">Transmembrane</keyword>
<keyword evidence="1" id="KW-0472">Membrane</keyword>
<feature type="transmembrane region" description="Helical" evidence="1">
    <location>
        <begin position="12"/>
        <end position="34"/>
    </location>
</feature>
<gene>
    <name evidence="2" type="ORF">METZ01_LOCUS34161</name>
</gene>
<dbReference type="EMBL" id="UINC01001462">
    <property type="protein sequence ID" value="SUZ81307.1"/>
    <property type="molecule type" value="Genomic_DNA"/>
</dbReference>
<accession>A0A381QU36</accession>